<dbReference type="OrthoDB" id="3269947at2759"/>
<evidence type="ECO:0000313" key="3">
    <source>
        <dbReference type="Proteomes" id="UP000054538"/>
    </source>
</evidence>
<keyword evidence="3" id="KW-1185">Reference proteome</keyword>
<proteinExistence type="predicted"/>
<protein>
    <submittedName>
        <fullName evidence="2">Uncharacterized protein</fullName>
    </submittedName>
</protein>
<organism evidence="2 3">
    <name type="scientific">Paxillus rubicundulus Ve08.2h10</name>
    <dbReference type="NCBI Taxonomy" id="930991"/>
    <lineage>
        <taxon>Eukaryota</taxon>
        <taxon>Fungi</taxon>
        <taxon>Dikarya</taxon>
        <taxon>Basidiomycota</taxon>
        <taxon>Agaricomycotina</taxon>
        <taxon>Agaricomycetes</taxon>
        <taxon>Agaricomycetidae</taxon>
        <taxon>Boletales</taxon>
        <taxon>Paxilineae</taxon>
        <taxon>Paxillaceae</taxon>
        <taxon>Paxillus</taxon>
    </lineage>
</organism>
<accession>A0A0D0DC19</accession>
<dbReference type="AlphaFoldDB" id="A0A0D0DC19"/>
<feature type="region of interest" description="Disordered" evidence="1">
    <location>
        <begin position="232"/>
        <end position="262"/>
    </location>
</feature>
<reference evidence="2 3" key="1">
    <citation type="submission" date="2014-04" db="EMBL/GenBank/DDBJ databases">
        <authorList>
            <consortium name="DOE Joint Genome Institute"/>
            <person name="Kuo A."/>
            <person name="Kohler A."/>
            <person name="Jargeat P."/>
            <person name="Nagy L.G."/>
            <person name="Floudas D."/>
            <person name="Copeland A."/>
            <person name="Barry K.W."/>
            <person name="Cichocki N."/>
            <person name="Veneault-Fourrey C."/>
            <person name="LaButti K."/>
            <person name="Lindquist E.A."/>
            <person name="Lipzen A."/>
            <person name="Lundell T."/>
            <person name="Morin E."/>
            <person name="Murat C."/>
            <person name="Sun H."/>
            <person name="Tunlid A."/>
            <person name="Henrissat B."/>
            <person name="Grigoriev I.V."/>
            <person name="Hibbett D.S."/>
            <person name="Martin F."/>
            <person name="Nordberg H.P."/>
            <person name="Cantor M.N."/>
            <person name="Hua S.X."/>
        </authorList>
    </citation>
    <scope>NUCLEOTIDE SEQUENCE [LARGE SCALE GENOMIC DNA]</scope>
    <source>
        <strain evidence="2 3">Ve08.2h10</strain>
    </source>
</reference>
<name>A0A0D0DC19_9AGAM</name>
<dbReference type="Proteomes" id="UP000054538">
    <property type="component" value="Unassembled WGS sequence"/>
</dbReference>
<gene>
    <name evidence="2" type="ORF">PAXRUDRAFT_827700</name>
</gene>
<evidence type="ECO:0000313" key="2">
    <source>
        <dbReference type="EMBL" id="KIK94747.1"/>
    </source>
</evidence>
<reference evidence="3" key="2">
    <citation type="submission" date="2015-01" db="EMBL/GenBank/DDBJ databases">
        <title>Evolutionary Origins and Diversification of the Mycorrhizal Mutualists.</title>
        <authorList>
            <consortium name="DOE Joint Genome Institute"/>
            <consortium name="Mycorrhizal Genomics Consortium"/>
            <person name="Kohler A."/>
            <person name="Kuo A."/>
            <person name="Nagy L.G."/>
            <person name="Floudas D."/>
            <person name="Copeland A."/>
            <person name="Barry K.W."/>
            <person name="Cichocki N."/>
            <person name="Veneault-Fourrey C."/>
            <person name="LaButti K."/>
            <person name="Lindquist E.A."/>
            <person name="Lipzen A."/>
            <person name="Lundell T."/>
            <person name="Morin E."/>
            <person name="Murat C."/>
            <person name="Riley R."/>
            <person name="Ohm R."/>
            <person name="Sun H."/>
            <person name="Tunlid A."/>
            <person name="Henrissat B."/>
            <person name="Grigoriev I.V."/>
            <person name="Hibbett D.S."/>
            <person name="Martin F."/>
        </authorList>
    </citation>
    <scope>NUCLEOTIDE SEQUENCE [LARGE SCALE GENOMIC DNA]</scope>
    <source>
        <strain evidence="3">Ve08.2h10</strain>
    </source>
</reference>
<dbReference type="EMBL" id="KN825087">
    <property type="protein sequence ID" value="KIK94747.1"/>
    <property type="molecule type" value="Genomic_DNA"/>
</dbReference>
<dbReference type="HOGENOM" id="CLU_066679_0_0_1"/>
<dbReference type="STRING" id="930991.A0A0D0DC19"/>
<dbReference type="InParanoid" id="A0A0D0DC19"/>
<sequence length="262" mass="28965">MGGEQKYIDLLFRACRKFPSWDPEVIIEVGDWGRLTTGRPRWAFWRPKRCIFLKEGNIYQDNIAEKYGIPQPTVMGEEGSDGLTWFKSHTTRDMDVATSVERQTPTLAKCAVKAGFQFTASGGAVLVMADDHLTTIHPASSLRRLLEVDGLRGRVLVSEVHRCASYARYMAPPRTSSVVIGLTGPPPSGNPSSQENFKWVLSTNKGELDSKADNSGERKYCPLYKLVSLTEAEQGTGQRSSVDDETPLPLPDALPPWMASSS</sequence>
<evidence type="ECO:0000256" key="1">
    <source>
        <dbReference type="SAM" id="MobiDB-lite"/>
    </source>
</evidence>